<dbReference type="SMART" id="SM00090">
    <property type="entry name" value="RIO"/>
    <property type="match status" value="1"/>
</dbReference>
<evidence type="ECO:0000313" key="15">
    <source>
        <dbReference type="Proteomes" id="UP000675781"/>
    </source>
</evidence>
<evidence type="ECO:0000256" key="12">
    <source>
        <dbReference type="SAM" id="MobiDB-lite"/>
    </source>
</evidence>
<evidence type="ECO:0000256" key="4">
    <source>
        <dbReference type="ARBA" id="ARBA00022679"/>
    </source>
</evidence>
<dbReference type="PANTHER" id="PTHR45723">
    <property type="entry name" value="SERINE/THREONINE-PROTEIN KINASE RIO1"/>
    <property type="match status" value="1"/>
</dbReference>
<accession>A0A941EFB8</accession>
<dbReference type="PROSITE" id="PS00109">
    <property type="entry name" value="PROTEIN_KINASE_TYR"/>
    <property type="match status" value="1"/>
</dbReference>
<keyword evidence="5" id="KW-0479">Metal-binding</keyword>
<evidence type="ECO:0000256" key="10">
    <source>
        <dbReference type="ARBA" id="ARBA00047899"/>
    </source>
</evidence>
<dbReference type="Gene3D" id="1.10.510.10">
    <property type="entry name" value="Transferase(Phosphotransferase) domain 1"/>
    <property type="match status" value="1"/>
</dbReference>
<sequence>MLLRRGRLTDRERERLASRREAREDELYAPPLPDGADRWSTWGEGDLGPEPRPEWLVVADGAVDSRLGVVKTGKEADVHLVERWIPAEDGASVAASCLLAEKIYRSNEHRNFHRDAAYVDGRRTRESRMDRAVANRTRFGLKIIADQWAVAEFAALGALWAAGAPVPYPVQRVGTELLLEFIGDADGSAAPRLAALRPDPDELADLWGQLCAALQIVARAGYTHGDLSPWNVLVHEGRLVLIDLPQIVDLTANPRGDEYLTRDVRNVATWFAARGLPDGERRTEELLTTLRYEARLV</sequence>
<dbReference type="Gene3D" id="3.30.200.20">
    <property type="entry name" value="Phosphorylase Kinase, domain 1"/>
    <property type="match status" value="1"/>
</dbReference>
<dbReference type="EC" id="2.7.11.1" evidence="2"/>
<feature type="region of interest" description="Disordered" evidence="12">
    <location>
        <begin position="1"/>
        <end position="44"/>
    </location>
</feature>
<keyword evidence="8" id="KW-0067">ATP-binding</keyword>
<name>A0A941EFB8_9ACTN</name>
<comment type="caution">
    <text evidence="14">The sequence shown here is derived from an EMBL/GenBank/DDBJ whole genome shotgun (WGS) entry which is preliminary data.</text>
</comment>
<proteinExistence type="inferred from homology"/>
<evidence type="ECO:0000256" key="9">
    <source>
        <dbReference type="ARBA" id="ARBA00022842"/>
    </source>
</evidence>
<comment type="similarity">
    <text evidence="1">Belongs to the protein kinase superfamily. RIO-type Ser/Thr kinase family.</text>
</comment>
<organism evidence="14 15">
    <name type="scientific">Actinospica durhamensis</name>
    <dbReference type="NCBI Taxonomy" id="1508375"/>
    <lineage>
        <taxon>Bacteria</taxon>
        <taxon>Bacillati</taxon>
        <taxon>Actinomycetota</taxon>
        <taxon>Actinomycetes</taxon>
        <taxon>Catenulisporales</taxon>
        <taxon>Actinospicaceae</taxon>
        <taxon>Actinospica</taxon>
    </lineage>
</organism>
<evidence type="ECO:0000256" key="7">
    <source>
        <dbReference type="ARBA" id="ARBA00022777"/>
    </source>
</evidence>
<feature type="domain" description="RIO kinase" evidence="13">
    <location>
        <begin position="34"/>
        <end position="289"/>
    </location>
</feature>
<evidence type="ECO:0000256" key="3">
    <source>
        <dbReference type="ARBA" id="ARBA00022527"/>
    </source>
</evidence>
<dbReference type="SUPFAM" id="SSF56112">
    <property type="entry name" value="Protein kinase-like (PK-like)"/>
    <property type="match status" value="1"/>
</dbReference>
<keyword evidence="4" id="KW-0808">Transferase</keyword>
<dbReference type="Pfam" id="PF01163">
    <property type="entry name" value="RIO1"/>
    <property type="match status" value="1"/>
</dbReference>
<dbReference type="GO" id="GO:0005524">
    <property type="term" value="F:ATP binding"/>
    <property type="evidence" value="ECO:0007669"/>
    <property type="project" value="UniProtKB-KW"/>
</dbReference>
<comment type="catalytic activity">
    <reaction evidence="11">
        <text>L-seryl-[protein] + ATP = O-phospho-L-seryl-[protein] + ADP + H(+)</text>
        <dbReference type="Rhea" id="RHEA:17989"/>
        <dbReference type="Rhea" id="RHEA-COMP:9863"/>
        <dbReference type="Rhea" id="RHEA-COMP:11604"/>
        <dbReference type="ChEBI" id="CHEBI:15378"/>
        <dbReference type="ChEBI" id="CHEBI:29999"/>
        <dbReference type="ChEBI" id="CHEBI:30616"/>
        <dbReference type="ChEBI" id="CHEBI:83421"/>
        <dbReference type="ChEBI" id="CHEBI:456216"/>
        <dbReference type="EC" id="2.7.11.1"/>
    </reaction>
</comment>
<dbReference type="GO" id="GO:0046872">
    <property type="term" value="F:metal ion binding"/>
    <property type="evidence" value="ECO:0007669"/>
    <property type="project" value="UniProtKB-KW"/>
</dbReference>
<evidence type="ECO:0000256" key="5">
    <source>
        <dbReference type="ARBA" id="ARBA00022723"/>
    </source>
</evidence>
<evidence type="ECO:0000313" key="14">
    <source>
        <dbReference type="EMBL" id="MBR7831620.1"/>
    </source>
</evidence>
<dbReference type="InterPro" id="IPR011009">
    <property type="entry name" value="Kinase-like_dom_sf"/>
</dbReference>
<evidence type="ECO:0000259" key="13">
    <source>
        <dbReference type="SMART" id="SM00090"/>
    </source>
</evidence>
<protein>
    <recommendedName>
        <fullName evidence="2">non-specific serine/threonine protein kinase</fullName>
        <ecNumber evidence="2">2.7.11.1</ecNumber>
    </recommendedName>
</protein>
<keyword evidence="9" id="KW-0460">Magnesium</keyword>
<comment type="catalytic activity">
    <reaction evidence="10">
        <text>L-threonyl-[protein] + ATP = O-phospho-L-threonyl-[protein] + ADP + H(+)</text>
        <dbReference type="Rhea" id="RHEA:46608"/>
        <dbReference type="Rhea" id="RHEA-COMP:11060"/>
        <dbReference type="Rhea" id="RHEA-COMP:11605"/>
        <dbReference type="ChEBI" id="CHEBI:15378"/>
        <dbReference type="ChEBI" id="CHEBI:30013"/>
        <dbReference type="ChEBI" id="CHEBI:30616"/>
        <dbReference type="ChEBI" id="CHEBI:61977"/>
        <dbReference type="ChEBI" id="CHEBI:456216"/>
        <dbReference type="EC" id="2.7.11.1"/>
    </reaction>
</comment>
<keyword evidence="3" id="KW-0723">Serine/threonine-protein kinase</keyword>
<evidence type="ECO:0000256" key="1">
    <source>
        <dbReference type="ARBA" id="ARBA00009196"/>
    </source>
</evidence>
<dbReference type="GO" id="GO:0004674">
    <property type="term" value="F:protein serine/threonine kinase activity"/>
    <property type="evidence" value="ECO:0007669"/>
    <property type="project" value="UniProtKB-KW"/>
</dbReference>
<feature type="compositionally biased region" description="Basic and acidic residues" evidence="12">
    <location>
        <begin position="7"/>
        <end position="26"/>
    </location>
</feature>
<keyword evidence="7" id="KW-0418">Kinase</keyword>
<dbReference type="InterPro" id="IPR018934">
    <property type="entry name" value="RIO_dom"/>
</dbReference>
<keyword evidence="15" id="KW-1185">Reference proteome</keyword>
<evidence type="ECO:0000256" key="8">
    <source>
        <dbReference type="ARBA" id="ARBA00022840"/>
    </source>
</evidence>
<evidence type="ECO:0000256" key="2">
    <source>
        <dbReference type="ARBA" id="ARBA00012513"/>
    </source>
</evidence>
<keyword evidence="6" id="KW-0547">Nucleotide-binding</keyword>
<dbReference type="InterPro" id="IPR000687">
    <property type="entry name" value="RIO_kinase"/>
</dbReference>
<dbReference type="Proteomes" id="UP000675781">
    <property type="component" value="Unassembled WGS sequence"/>
</dbReference>
<gene>
    <name evidence="14" type="ORF">KDL01_00005</name>
</gene>
<dbReference type="EMBL" id="JAGSOG010000001">
    <property type="protein sequence ID" value="MBR7831620.1"/>
    <property type="molecule type" value="Genomic_DNA"/>
</dbReference>
<dbReference type="InterPro" id="IPR051272">
    <property type="entry name" value="RIO-type_Ser/Thr_kinase"/>
</dbReference>
<evidence type="ECO:0000256" key="6">
    <source>
        <dbReference type="ARBA" id="ARBA00022741"/>
    </source>
</evidence>
<evidence type="ECO:0000256" key="11">
    <source>
        <dbReference type="ARBA" id="ARBA00048679"/>
    </source>
</evidence>
<reference evidence="14" key="1">
    <citation type="submission" date="2021-04" db="EMBL/GenBank/DDBJ databases">
        <title>Genome based classification of Actinospica acidithermotolerans sp. nov., an actinobacterium isolated from an Indonesian hot spring.</title>
        <authorList>
            <person name="Kusuma A.B."/>
            <person name="Putra K.E."/>
            <person name="Nafisah S."/>
            <person name="Loh J."/>
            <person name="Nouioui I."/>
            <person name="Goodfellow M."/>
        </authorList>
    </citation>
    <scope>NUCLEOTIDE SEQUENCE</scope>
    <source>
        <strain evidence="14">CSCA 57</strain>
    </source>
</reference>
<dbReference type="InterPro" id="IPR008266">
    <property type="entry name" value="Tyr_kinase_AS"/>
</dbReference>
<dbReference type="AlphaFoldDB" id="A0A941EFB8"/>